<dbReference type="RefSeq" id="WP_263077142.1">
    <property type="nucleotide sequence ID" value="NZ_CP089977.1"/>
</dbReference>
<dbReference type="EMBL" id="CP089977">
    <property type="protein sequence ID" value="UXZ05631.1"/>
    <property type="molecule type" value="Genomic_DNA"/>
</dbReference>
<dbReference type="InterPro" id="IPR053136">
    <property type="entry name" value="UTP_pyrophosphatase-like"/>
</dbReference>
<evidence type="ECO:0000313" key="3">
    <source>
        <dbReference type="Proteomes" id="UP001063782"/>
    </source>
</evidence>
<dbReference type="Proteomes" id="UP001063782">
    <property type="component" value="Chromosome"/>
</dbReference>
<feature type="domain" description="YgjP-like metallopeptidase" evidence="1">
    <location>
        <begin position="33"/>
        <end position="221"/>
    </location>
</feature>
<gene>
    <name evidence="2" type="ORF">LU297_04100</name>
</gene>
<dbReference type="CDD" id="cd07344">
    <property type="entry name" value="M48_yhfN_like"/>
    <property type="match status" value="1"/>
</dbReference>
<proteinExistence type="predicted"/>
<dbReference type="Gene3D" id="3.30.2010.10">
    <property type="entry name" value="Metalloproteases ('zincins'), catalytic domain"/>
    <property type="match status" value="1"/>
</dbReference>
<dbReference type="Pfam" id="PF01863">
    <property type="entry name" value="YgjP-like"/>
    <property type="match status" value="1"/>
</dbReference>
<reference evidence="2" key="1">
    <citation type="submission" date="2021-12" db="EMBL/GenBank/DDBJ databases">
        <title>taxonomy of Moraxella sp. ZY201224.</title>
        <authorList>
            <person name="Li F."/>
        </authorList>
    </citation>
    <scope>NUCLEOTIDE SEQUENCE</scope>
    <source>
        <strain evidence="2">ZY201224</strain>
    </source>
</reference>
<evidence type="ECO:0000259" key="1">
    <source>
        <dbReference type="Pfam" id="PF01863"/>
    </source>
</evidence>
<accession>A0ABY6F6A8</accession>
<dbReference type="PANTHER" id="PTHR30399">
    <property type="entry name" value="UNCHARACTERIZED PROTEIN YGJP"/>
    <property type="match status" value="1"/>
</dbReference>
<keyword evidence="3" id="KW-1185">Reference proteome</keyword>
<protein>
    <submittedName>
        <fullName evidence="2">M48 family metallopeptidase</fullName>
    </submittedName>
</protein>
<dbReference type="InterPro" id="IPR002725">
    <property type="entry name" value="YgjP-like_metallopeptidase"/>
</dbReference>
<dbReference type="PANTHER" id="PTHR30399:SF1">
    <property type="entry name" value="UTP PYROPHOSPHATASE"/>
    <property type="match status" value="1"/>
</dbReference>
<organism evidence="2 3">
    <name type="scientific">Moraxella nasicaprae</name>
    <dbReference type="NCBI Taxonomy" id="2904122"/>
    <lineage>
        <taxon>Bacteria</taxon>
        <taxon>Pseudomonadati</taxon>
        <taxon>Pseudomonadota</taxon>
        <taxon>Gammaproteobacteria</taxon>
        <taxon>Moraxellales</taxon>
        <taxon>Moraxellaceae</taxon>
        <taxon>Moraxella</taxon>
    </lineage>
</organism>
<sequence length="225" mass="25923">MFFNKDDVTVLTQLHERLAKQGMTLVIQTKAVKNINFRVKLGYLYVSTPKSISRLVVAQAIAKRYDWAVSAHQRLLARQQMVKPTLWGEPLVIDEWLNQAGLSQQERLSFGQLSQEEQVEWIYRAEIQQALPSISQRWQMVVGKSASAFVIKNMRSRWGSCQVVTAKIALSSRLAAYPRQCLEYVVVHELCHLHHANHGSLFWESVKQAMPDYQHWHSLLRGQAL</sequence>
<evidence type="ECO:0000313" key="2">
    <source>
        <dbReference type="EMBL" id="UXZ05631.1"/>
    </source>
</evidence>
<name>A0ABY6F6A8_9GAMM</name>